<dbReference type="Proteomes" id="UP000054485">
    <property type="component" value="Unassembled WGS sequence"/>
</dbReference>
<dbReference type="Gene3D" id="1.10.340.70">
    <property type="match status" value="1"/>
</dbReference>
<sequence length="150" mass="17394">MADKLGFPTYAQYKRIEMAYLQSLSPRKRDKALISQCMFDKIWDVLHQPDACAVGTPQFRFWVRKMFVLSAPDTEDDDSEAPVVILHENRPVAVREQLYELFCYCHDESNHGGRDKTCAIIRQHYSWVPKELTAQFVKACPTCTFKRSGN</sequence>
<evidence type="ECO:0000313" key="3">
    <source>
        <dbReference type="Proteomes" id="UP000054485"/>
    </source>
</evidence>
<dbReference type="EMBL" id="KN835197">
    <property type="protein sequence ID" value="KIK44111.1"/>
    <property type="molecule type" value="Genomic_DNA"/>
</dbReference>
<organism evidence="2 3">
    <name type="scientific">Suillus luteus UH-Slu-Lm8-n1</name>
    <dbReference type="NCBI Taxonomy" id="930992"/>
    <lineage>
        <taxon>Eukaryota</taxon>
        <taxon>Fungi</taxon>
        <taxon>Dikarya</taxon>
        <taxon>Basidiomycota</taxon>
        <taxon>Agaricomycotina</taxon>
        <taxon>Agaricomycetes</taxon>
        <taxon>Agaricomycetidae</taxon>
        <taxon>Boletales</taxon>
        <taxon>Suillineae</taxon>
        <taxon>Suillaceae</taxon>
        <taxon>Suillus</taxon>
    </lineage>
</organism>
<gene>
    <name evidence="2" type="ORF">CY34DRAFT_80492</name>
</gene>
<dbReference type="InterPro" id="IPR041588">
    <property type="entry name" value="Integrase_H2C2"/>
</dbReference>
<dbReference type="AlphaFoldDB" id="A0A0D0AQU7"/>
<name>A0A0D0AQU7_9AGAM</name>
<proteinExistence type="predicted"/>
<keyword evidence="3" id="KW-1185">Reference proteome</keyword>
<reference evidence="2 3" key="1">
    <citation type="submission" date="2014-04" db="EMBL/GenBank/DDBJ databases">
        <authorList>
            <consortium name="DOE Joint Genome Institute"/>
            <person name="Kuo A."/>
            <person name="Ruytinx J."/>
            <person name="Rineau F."/>
            <person name="Colpaert J."/>
            <person name="Kohler A."/>
            <person name="Nagy L.G."/>
            <person name="Floudas D."/>
            <person name="Copeland A."/>
            <person name="Barry K.W."/>
            <person name="Cichocki N."/>
            <person name="Veneault-Fourrey C."/>
            <person name="LaButti K."/>
            <person name="Lindquist E.A."/>
            <person name="Lipzen A."/>
            <person name="Lundell T."/>
            <person name="Morin E."/>
            <person name="Murat C."/>
            <person name="Sun H."/>
            <person name="Tunlid A."/>
            <person name="Henrissat B."/>
            <person name="Grigoriev I.V."/>
            <person name="Hibbett D.S."/>
            <person name="Martin F."/>
            <person name="Nordberg H.P."/>
            <person name="Cantor M.N."/>
            <person name="Hua S.X."/>
        </authorList>
    </citation>
    <scope>NUCLEOTIDE SEQUENCE [LARGE SCALE GENOMIC DNA]</scope>
    <source>
        <strain evidence="2 3">UH-Slu-Lm8-n1</strain>
    </source>
</reference>
<evidence type="ECO:0000259" key="1">
    <source>
        <dbReference type="Pfam" id="PF17921"/>
    </source>
</evidence>
<protein>
    <recommendedName>
        <fullName evidence="1">Integrase zinc-binding domain-containing protein</fullName>
    </recommendedName>
</protein>
<dbReference type="InParanoid" id="A0A0D0AQU7"/>
<evidence type="ECO:0000313" key="2">
    <source>
        <dbReference type="EMBL" id="KIK44111.1"/>
    </source>
</evidence>
<dbReference type="HOGENOM" id="CLU_109205_0_0_1"/>
<reference evidence="3" key="2">
    <citation type="submission" date="2015-01" db="EMBL/GenBank/DDBJ databases">
        <title>Evolutionary Origins and Diversification of the Mycorrhizal Mutualists.</title>
        <authorList>
            <consortium name="DOE Joint Genome Institute"/>
            <consortium name="Mycorrhizal Genomics Consortium"/>
            <person name="Kohler A."/>
            <person name="Kuo A."/>
            <person name="Nagy L.G."/>
            <person name="Floudas D."/>
            <person name="Copeland A."/>
            <person name="Barry K.W."/>
            <person name="Cichocki N."/>
            <person name="Veneault-Fourrey C."/>
            <person name="LaButti K."/>
            <person name="Lindquist E.A."/>
            <person name="Lipzen A."/>
            <person name="Lundell T."/>
            <person name="Morin E."/>
            <person name="Murat C."/>
            <person name="Riley R."/>
            <person name="Ohm R."/>
            <person name="Sun H."/>
            <person name="Tunlid A."/>
            <person name="Henrissat B."/>
            <person name="Grigoriev I.V."/>
            <person name="Hibbett D.S."/>
            <person name="Martin F."/>
        </authorList>
    </citation>
    <scope>NUCLEOTIDE SEQUENCE [LARGE SCALE GENOMIC DNA]</scope>
    <source>
        <strain evidence="3">UH-Slu-Lm8-n1</strain>
    </source>
</reference>
<feature type="non-terminal residue" evidence="2">
    <location>
        <position position="150"/>
    </location>
</feature>
<dbReference type="OrthoDB" id="2499658at2759"/>
<dbReference type="STRING" id="930992.A0A0D0AQU7"/>
<feature type="domain" description="Integrase zinc-binding" evidence="1">
    <location>
        <begin position="99"/>
        <end position="144"/>
    </location>
</feature>
<accession>A0A0D0AQU7</accession>
<dbReference type="Pfam" id="PF17921">
    <property type="entry name" value="Integrase_H2C2"/>
    <property type="match status" value="1"/>
</dbReference>